<dbReference type="OrthoDB" id="2921822at2"/>
<organism evidence="1 2">
    <name type="scientific">Halalkalibacter hemicellulosilyticusJCM 9152</name>
    <dbReference type="NCBI Taxonomy" id="1236971"/>
    <lineage>
        <taxon>Bacteria</taxon>
        <taxon>Bacillati</taxon>
        <taxon>Bacillota</taxon>
        <taxon>Bacilli</taxon>
        <taxon>Bacillales</taxon>
        <taxon>Bacillaceae</taxon>
        <taxon>Halalkalibacter</taxon>
    </lineage>
</organism>
<protein>
    <submittedName>
        <fullName evidence="1">Uncharacterized protein</fullName>
    </submittedName>
</protein>
<dbReference type="Proteomes" id="UP000018895">
    <property type="component" value="Unassembled WGS sequence"/>
</dbReference>
<proteinExistence type="predicted"/>
<sequence length="299" mass="35585">MGMMEELRSFFTPAHKKPVEEHLIRDSVTRRLIEDTEELLVRIAENKPKSTKVIKRKQREWSIKVKMKQPTIQVIMTDTKHSTAPIKKRITIICYRKYIKAVNGVGVCKEASIHYLKDGRSQTRSIKDSPLFQTLFYRIHYLDSVLSNDLSTLTETPKSLLQQQEQLLKTSDHNQLHLLLDEAKRYKQLLSKFQVDPSIEHRLQRILEHSSLLADDFMMLDFEEKHIVRRMLREDIPSLLHTYISLSTKHQLEQKENVYLTLFKMELTLIDYKEKLEKERVTRMDQLFKLQSMRYDRNS</sequence>
<accession>W4QBM8</accession>
<comment type="caution">
    <text evidence="1">The sequence shown here is derived from an EMBL/GenBank/DDBJ whole genome shotgun (WGS) entry which is preliminary data.</text>
</comment>
<reference evidence="1" key="1">
    <citation type="journal article" date="2014" name="Genome Announc.">
        <title>Draft Genome Sequences of Three Alkaliphilic Bacillus Strains, Bacillus wakoensis JCM 9140T, Bacillus akibai JCM 9157T, and Bacillus hemicellulosilyticus JCM 9152T.</title>
        <authorList>
            <person name="Yuki M."/>
            <person name="Oshima K."/>
            <person name="Suda W."/>
            <person name="Oshida Y."/>
            <person name="Kitamura K."/>
            <person name="Iida T."/>
            <person name="Hattori M."/>
            <person name="Ohkuma M."/>
        </authorList>
    </citation>
    <scope>NUCLEOTIDE SEQUENCE [LARGE SCALE GENOMIC DNA]</scope>
    <source>
        <strain evidence="1">JCM 9152</strain>
    </source>
</reference>
<dbReference type="EMBL" id="BAUU01000002">
    <property type="protein sequence ID" value="GAE29083.1"/>
    <property type="molecule type" value="Genomic_DNA"/>
</dbReference>
<evidence type="ECO:0000313" key="1">
    <source>
        <dbReference type="EMBL" id="GAE29083.1"/>
    </source>
</evidence>
<dbReference type="AlphaFoldDB" id="W4QBM8"/>
<keyword evidence="2" id="KW-1185">Reference proteome</keyword>
<gene>
    <name evidence="1" type="ORF">JCM9152_422</name>
</gene>
<name>W4QBM8_9BACI</name>
<evidence type="ECO:0000313" key="2">
    <source>
        <dbReference type="Proteomes" id="UP000018895"/>
    </source>
</evidence>
<dbReference type="RefSeq" id="WP_035340270.1">
    <property type="nucleotide sequence ID" value="NZ_BAUU01000002.1"/>
</dbReference>